<keyword evidence="6" id="KW-0347">Helicase</keyword>
<evidence type="ECO:0000256" key="1">
    <source>
        <dbReference type="ARBA" id="ARBA00022741"/>
    </source>
</evidence>
<dbReference type="InterPro" id="IPR014013">
    <property type="entry name" value="Helic_SF1/SF2_ATP-bd_DinG/Rad3"/>
</dbReference>
<proteinExistence type="inferred from homology"/>
<dbReference type="PANTHER" id="PTHR11472">
    <property type="entry name" value="DNA REPAIR DEAD HELICASE RAD3/XP-D SUBFAMILY MEMBER"/>
    <property type="match status" value="1"/>
</dbReference>
<sequence length="609" mass="67195">MHAIDGKSCLVAEAGTGTGKTLAYLVPAALSGKKVIVSTATKTLQDQLFRKDLPLVRQALTAPFKAVLLKGRANYLCLYRLENTLGFKAGYGSREALDLEAIQRWSKITRTGDIAEVVDVPESSLLWPSVTSTGDNCLGQDCPRYDDCFLAKARRNAQDADILVINHHLLWADWTLKNDGFGELLPDCEAIVVDEAHQFVESATQFLGLSITSRQLNGLADDVLVERLKTAKDMPQLLEKAETLEQLTAEMRQALGEPPRREAWHRVADELAVTEKLAELRRHLLDLEPILKEAAIRSKGLESCWKRCTELGARLDTFSKDEGSEAVRWFEVYKHSFSLNRTPLAIAGEFARFRKHSQAAWIFASATLTVSGRFDHFVGQLGLYGAECRAWDSPFDYRNRCLLFLPPGLPDPGDEGFTQAVVRAALPVLKASRGRAFMLFTSHQALAAAAELVGRHLDYPLFVQGEKPKAVLLEAFKQAGNGILLGTGSFWEGVDVPGPALSCVIIDKLPFASPSDPVVNARLETLRRSGLNPFASYQLPAATIALKQGVGRLIRDQSDCGVLMLCDPRILSRSYGKVFLNSLPDMPRTRSLTDVQRFFAGEIEEEIAV</sequence>
<evidence type="ECO:0000259" key="5">
    <source>
        <dbReference type="PROSITE" id="PS51193"/>
    </source>
</evidence>
<dbReference type="InterPro" id="IPR011545">
    <property type="entry name" value="DEAD/DEAH_box_helicase_dom"/>
</dbReference>
<feature type="domain" description="Helicase ATP-binding" evidence="5">
    <location>
        <begin position="1"/>
        <end position="251"/>
    </location>
</feature>
<dbReference type="Pfam" id="PF13307">
    <property type="entry name" value="Helicase_C_2"/>
    <property type="match status" value="1"/>
</dbReference>
<evidence type="ECO:0000313" key="6">
    <source>
        <dbReference type="EMBL" id="CAI8774722.1"/>
    </source>
</evidence>
<dbReference type="GO" id="GO:0004386">
    <property type="term" value="F:helicase activity"/>
    <property type="evidence" value="ECO:0007669"/>
    <property type="project" value="UniProtKB-KW"/>
</dbReference>
<evidence type="ECO:0000256" key="3">
    <source>
        <dbReference type="ARBA" id="ARBA00022840"/>
    </source>
</evidence>
<protein>
    <submittedName>
        <fullName evidence="6">ATP-dependent 5' to 3' DNA helicase</fullName>
    </submittedName>
</protein>
<dbReference type="InterPro" id="IPR027417">
    <property type="entry name" value="P-loop_NTPase"/>
</dbReference>
<keyword evidence="7" id="KW-1185">Reference proteome</keyword>
<dbReference type="EMBL" id="OX458333">
    <property type="protein sequence ID" value="CAI8774722.1"/>
    <property type="molecule type" value="Genomic_DNA"/>
</dbReference>
<dbReference type="InterPro" id="IPR006555">
    <property type="entry name" value="ATP-dep_Helicase_C"/>
</dbReference>
<dbReference type="SMART" id="SM00491">
    <property type="entry name" value="HELICc2"/>
    <property type="match status" value="1"/>
</dbReference>
<reference evidence="6 7" key="1">
    <citation type="submission" date="2023-03" db="EMBL/GenBank/DDBJ databases">
        <authorList>
            <person name="Pearce D."/>
        </authorList>
    </citation>
    <scope>NUCLEOTIDE SEQUENCE [LARGE SCALE GENOMIC DNA]</scope>
    <source>
        <strain evidence="6">Msz</strain>
    </source>
</reference>
<gene>
    <name evidence="6" type="primary">yoaA</name>
    <name evidence="6" type="ORF">MSZNOR_1100</name>
</gene>
<dbReference type="InterPro" id="IPR045028">
    <property type="entry name" value="DinG/Rad3-like"/>
</dbReference>
<dbReference type="PROSITE" id="PS51193">
    <property type="entry name" value="HELICASE_ATP_BIND_2"/>
    <property type="match status" value="1"/>
</dbReference>
<evidence type="ECO:0000313" key="7">
    <source>
        <dbReference type="Proteomes" id="UP001162030"/>
    </source>
</evidence>
<dbReference type="PANTHER" id="PTHR11472:SF34">
    <property type="entry name" value="REGULATOR OF TELOMERE ELONGATION HELICASE 1"/>
    <property type="match status" value="1"/>
</dbReference>
<dbReference type="Gene3D" id="3.40.50.300">
    <property type="entry name" value="P-loop containing nucleotide triphosphate hydrolases"/>
    <property type="match status" value="2"/>
</dbReference>
<dbReference type="Pfam" id="PF00270">
    <property type="entry name" value="DEAD"/>
    <property type="match status" value="1"/>
</dbReference>
<name>A0ABN8X1Y5_9GAMM</name>
<dbReference type="Proteomes" id="UP001162030">
    <property type="component" value="Chromosome"/>
</dbReference>
<organism evidence="6 7">
    <name type="scientific">Methylocaldum szegediense</name>
    <dbReference type="NCBI Taxonomy" id="73780"/>
    <lineage>
        <taxon>Bacteria</taxon>
        <taxon>Pseudomonadati</taxon>
        <taxon>Pseudomonadota</taxon>
        <taxon>Gammaproteobacteria</taxon>
        <taxon>Methylococcales</taxon>
        <taxon>Methylococcaceae</taxon>
        <taxon>Methylocaldum</taxon>
    </lineage>
</organism>
<dbReference type="RefSeq" id="WP_202901202.1">
    <property type="nucleotide sequence ID" value="NZ_OX458333.1"/>
</dbReference>
<evidence type="ECO:0000256" key="2">
    <source>
        <dbReference type="ARBA" id="ARBA00022801"/>
    </source>
</evidence>
<keyword evidence="2" id="KW-0378">Hydrolase</keyword>
<comment type="similarity">
    <text evidence="4">Belongs to the helicase family. DinG subfamily.</text>
</comment>
<dbReference type="SUPFAM" id="SSF52540">
    <property type="entry name" value="P-loop containing nucleoside triphosphate hydrolases"/>
    <property type="match status" value="2"/>
</dbReference>
<keyword evidence="1" id="KW-0547">Nucleotide-binding</keyword>
<keyword evidence="3" id="KW-0067">ATP-binding</keyword>
<evidence type="ECO:0000256" key="4">
    <source>
        <dbReference type="ARBA" id="ARBA00038058"/>
    </source>
</evidence>
<accession>A0ABN8X1Y5</accession>